<keyword evidence="1" id="KW-0479">Metal-binding</keyword>
<gene>
    <name evidence="7" type="ORF">FB45DRAFT_932859</name>
</gene>
<evidence type="ECO:0000313" key="7">
    <source>
        <dbReference type="EMBL" id="KAJ7617871.1"/>
    </source>
</evidence>
<dbReference type="Gene3D" id="6.10.140.2220">
    <property type="match status" value="1"/>
</dbReference>
<dbReference type="InterPro" id="IPR002893">
    <property type="entry name" value="Znf_MYND"/>
</dbReference>
<keyword evidence="3" id="KW-0862">Zinc</keyword>
<reference evidence="7" key="1">
    <citation type="submission" date="2023-03" db="EMBL/GenBank/DDBJ databases">
        <title>Massive genome expansion in bonnet fungi (Mycena s.s.) driven by repeated elements and novel gene families across ecological guilds.</title>
        <authorList>
            <consortium name="Lawrence Berkeley National Laboratory"/>
            <person name="Harder C.B."/>
            <person name="Miyauchi S."/>
            <person name="Viragh M."/>
            <person name="Kuo A."/>
            <person name="Thoen E."/>
            <person name="Andreopoulos B."/>
            <person name="Lu D."/>
            <person name="Skrede I."/>
            <person name="Drula E."/>
            <person name="Henrissat B."/>
            <person name="Morin E."/>
            <person name="Kohler A."/>
            <person name="Barry K."/>
            <person name="LaButti K."/>
            <person name="Morin E."/>
            <person name="Salamov A."/>
            <person name="Lipzen A."/>
            <person name="Mereny Z."/>
            <person name="Hegedus B."/>
            <person name="Baldrian P."/>
            <person name="Stursova M."/>
            <person name="Weitz H."/>
            <person name="Taylor A."/>
            <person name="Grigoriev I.V."/>
            <person name="Nagy L.G."/>
            <person name="Martin F."/>
            <person name="Kauserud H."/>
        </authorList>
    </citation>
    <scope>NUCLEOTIDE SEQUENCE</scope>
    <source>
        <strain evidence="7">9284</strain>
    </source>
</reference>
<evidence type="ECO:0000256" key="4">
    <source>
        <dbReference type="PROSITE-ProRule" id="PRU00134"/>
    </source>
</evidence>
<accession>A0AAD7BDM6</accession>
<evidence type="ECO:0000256" key="3">
    <source>
        <dbReference type="ARBA" id="ARBA00022833"/>
    </source>
</evidence>
<feature type="compositionally biased region" description="Low complexity" evidence="5">
    <location>
        <begin position="48"/>
        <end position="64"/>
    </location>
</feature>
<sequence>MNMSAPVQAICICGKPAPNRCSGCKSVSYCSQECQKRDWKTHKIQCRTSTASPTPTPSTSTSPSGATLRRGSTRELQEILRVGAQSSIYQDSSDWGLEPFLISGANGEDYYRMQDADGSKNFWGMSSTARDRWDAKAQVHNRKSKRFWMSYLSPISVSRDWIDAVLDAVLHVRLPTIEGRDMWQDQVNANALAGLFPHLEHFTHAQNTALLDVFGSRAWYDESMGGFRLGTGTTVLFAHGQPTMDLVEQLLARCLNPQRPGDELEALFREVALPMHKFWSEIVETRVLDLVIALLAPGWQGGKLPADKILEIAECTPESCKYLLPFIEQMCRARLIESPVLQLLTHYEHFGVDLFDSSVVAWLLVELVGDDQNTKRRQNYLKQGKDGKLKKTFGYGIKARDYAVEEMEKLRKEAVGRLGNPTPI</sequence>
<dbReference type="AlphaFoldDB" id="A0AAD7BDM6"/>
<evidence type="ECO:0000313" key="8">
    <source>
        <dbReference type="Proteomes" id="UP001221142"/>
    </source>
</evidence>
<dbReference type="PROSITE" id="PS50865">
    <property type="entry name" value="ZF_MYND_2"/>
    <property type="match status" value="1"/>
</dbReference>
<dbReference type="GO" id="GO:0008270">
    <property type="term" value="F:zinc ion binding"/>
    <property type="evidence" value="ECO:0007669"/>
    <property type="project" value="UniProtKB-KW"/>
</dbReference>
<feature type="region of interest" description="Disordered" evidence="5">
    <location>
        <begin position="46"/>
        <end position="70"/>
    </location>
</feature>
<dbReference type="Pfam" id="PF01753">
    <property type="entry name" value="zf-MYND"/>
    <property type="match status" value="1"/>
</dbReference>
<dbReference type="Proteomes" id="UP001221142">
    <property type="component" value="Unassembled WGS sequence"/>
</dbReference>
<proteinExistence type="predicted"/>
<comment type="caution">
    <text evidence="7">The sequence shown here is derived from an EMBL/GenBank/DDBJ whole genome shotgun (WGS) entry which is preliminary data.</text>
</comment>
<dbReference type="EMBL" id="JARKIF010000020">
    <property type="protein sequence ID" value="KAJ7617871.1"/>
    <property type="molecule type" value="Genomic_DNA"/>
</dbReference>
<evidence type="ECO:0000259" key="6">
    <source>
        <dbReference type="PROSITE" id="PS50865"/>
    </source>
</evidence>
<organism evidence="7 8">
    <name type="scientific">Roridomyces roridus</name>
    <dbReference type="NCBI Taxonomy" id="1738132"/>
    <lineage>
        <taxon>Eukaryota</taxon>
        <taxon>Fungi</taxon>
        <taxon>Dikarya</taxon>
        <taxon>Basidiomycota</taxon>
        <taxon>Agaricomycotina</taxon>
        <taxon>Agaricomycetes</taxon>
        <taxon>Agaricomycetidae</taxon>
        <taxon>Agaricales</taxon>
        <taxon>Marasmiineae</taxon>
        <taxon>Mycenaceae</taxon>
        <taxon>Roridomyces</taxon>
    </lineage>
</organism>
<keyword evidence="2 4" id="KW-0863">Zinc-finger</keyword>
<keyword evidence="8" id="KW-1185">Reference proteome</keyword>
<protein>
    <recommendedName>
        <fullName evidence="6">MYND-type domain-containing protein</fullName>
    </recommendedName>
</protein>
<evidence type="ECO:0000256" key="5">
    <source>
        <dbReference type="SAM" id="MobiDB-lite"/>
    </source>
</evidence>
<evidence type="ECO:0000256" key="2">
    <source>
        <dbReference type="ARBA" id="ARBA00022771"/>
    </source>
</evidence>
<feature type="domain" description="MYND-type" evidence="6">
    <location>
        <begin position="13"/>
        <end position="46"/>
    </location>
</feature>
<dbReference type="SUPFAM" id="SSF144232">
    <property type="entry name" value="HIT/MYND zinc finger-like"/>
    <property type="match status" value="1"/>
</dbReference>
<name>A0AAD7BDM6_9AGAR</name>
<evidence type="ECO:0000256" key="1">
    <source>
        <dbReference type="ARBA" id="ARBA00022723"/>
    </source>
</evidence>